<evidence type="ECO:0000256" key="5">
    <source>
        <dbReference type="SAM" id="SignalP"/>
    </source>
</evidence>
<proteinExistence type="predicted"/>
<keyword evidence="5" id="KW-0732">Signal</keyword>
<gene>
    <name evidence="7" type="ORF">LTR62_005671</name>
</gene>
<comment type="caution">
    <text evidence="7">The sequence shown here is derived from an EMBL/GenBank/DDBJ whole genome shotgun (WGS) entry which is preliminary data.</text>
</comment>
<feature type="domain" description="LicD/FKTN/FKRP nucleotidyltransferase" evidence="6">
    <location>
        <begin position="99"/>
        <end position="201"/>
    </location>
</feature>
<feature type="signal peptide" evidence="5">
    <location>
        <begin position="1"/>
        <end position="25"/>
    </location>
</feature>
<evidence type="ECO:0000256" key="1">
    <source>
        <dbReference type="ARBA" id="ARBA00004167"/>
    </source>
</evidence>
<dbReference type="Proteomes" id="UP001310890">
    <property type="component" value="Unassembled WGS sequence"/>
</dbReference>
<dbReference type="PANTHER" id="PTHR15407:SF32">
    <property type="entry name" value="PROTEIN (MNN4), PUTATIVE (AFU_ORTHOLOGUE AFUA_1G03790)-RELATED"/>
    <property type="match status" value="1"/>
</dbReference>
<dbReference type="GO" id="GO:0009100">
    <property type="term" value="P:glycoprotein metabolic process"/>
    <property type="evidence" value="ECO:0007669"/>
    <property type="project" value="UniProtKB-ARBA"/>
</dbReference>
<keyword evidence="4" id="KW-0472">Membrane</keyword>
<dbReference type="Pfam" id="PF04991">
    <property type="entry name" value="LicD"/>
    <property type="match status" value="1"/>
</dbReference>
<dbReference type="PANTHER" id="PTHR15407">
    <property type="entry name" value="FUKUTIN-RELATED"/>
    <property type="match status" value="1"/>
</dbReference>
<keyword evidence="2" id="KW-0812">Transmembrane</keyword>
<accession>A0AAN7YNC1</accession>
<feature type="chain" id="PRO_5042986262" description="LicD/FKTN/FKRP nucleotidyltransferase domain-containing protein" evidence="5">
    <location>
        <begin position="26"/>
        <end position="311"/>
    </location>
</feature>
<dbReference type="EMBL" id="JAVRRL010000047">
    <property type="protein sequence ID" value="KAK5110632.1"/>
    <property type="molecule type" value="Genomic_DNA"/>
</dbReference>
<evidence type="ECO:0000256" key="3">
    <source>
        <dbReference type="ARBA" id="ARBA00022989"/>
    </source>
</evidence>
<evidence type="ECO:0000259" key="6">
    <source>
        <dbReference type="Pfam" id="PF04991"/>
    </source>
</evidence>
<name>A0AAN7YNC1_9PEZI</name>
<sequence length="311" mass="36058">MGFNLSKLALYFSLLVCITTSGVSGLVKRDAPYEQVNDHPTFSHQKTDKDEPDKYFHESTFSEHYDGRFAEAPLIYEDRRSHLTALLHTYISAMQDMGAETWLMHGTLLGWYWNRAILPWDSDLDVMITERSLHHLATFHNMSIHHFSLPSPPTEPRLKRDYLLEINPHYKNSSVESVNKIDARWIDIETGLFIDITTLRRNATAHSLGEVDEMMVKDKHHYVYDDIFPLRVSSFEGAAVNVPFAYAEILVEEYGETALSEVHFENHRFDVERGEWRALRYAELVRFQRQGALLGGSFWGRKLDSESLFPD</sequence>
<dbReference type="GO" id="GO:0016020">
    <property type="term" value="C:membrane"/>
    <property type="evidence" value="ECO:0007669"/>
    <property type="project" value="UniProtKB-SubCell"/>
</dbReference>
<reference evidence="7" key="1">
    <citation type="submission" date="2023-08" db="EMBL/GenBank/DDBJ databases">
        <title>Black Yeasts Isolated from many extreme environments.</title>
        <authorList>
            <person name="Coleine C."/>
            <person name="Stajich J.E."/>
            <person name="Selbmann L."/>
        </authorList>
    </citation>
    <scope>NUCLEOTIDE SEQUENCE</scope>
    <source>
        <strain evidence="7">CCFEE 5401</strain>
    </source>
</reference>
<organism evidence="7 8">
    <name type="scientific">Meristemomyces frigidus</name>
    <dbReference type="NCBI Taxonomy" id="1508187"/>
    <lineage>
        <taxon>Eukaryota</taxon>
        <taxon>Fungi</taxon>
        <taxon>Dikarya</taxon>
        <taxon>Ascomycota</taxon>
        <taxon>Pezizomycotina</taxon>
        <taxon>Dothideomycetes</taxon>
        <taxon>Dothideomycetidae</taxon>
        <taxon>Mycosphaerellales</taxon>
        <taxon>Teratosphaeriaceae</taxon>
        <taxon>Meristemomyces</taxon>
    </lineage>
</organism>
<dbReference type="InterPro" id="IPR007074">
    <property type="entry name" value="LicD/FKTN/FKRP_NTP_transf"/>
</dbReference>
<evidence type="ECO:0000256" key="2">
    <source>
        <dbReference type="ARBA" id="ARBA00022692"/>
    </source>
</evidence>
<keyword evidence="3" id="KW-1133">Transmembrane helix</keyword>
<evidence type="ECO:0000313" key="8">
    <source>
        <dbReference type="Proteomes" id="UP001310890"/>
    </source>
</evidence>
<comment type="subcellular location">
    <subcellularLocation>
        <location evidence="1">Membrane</location>
        <topology evidence="1">Single-pass membrane protein</topology>
    </subcellularLocation>
</comment>
<dbReference type="InterPro" id="IPR009644">
    <property type="entry name" value="FKTN/MNN4/W02B3.4-1"/>
</dbReference>
<protein>
    <recommendedName>
        <fullName evidence="6">LicD/FKTN/FKRP nucleotidyltransferase domain-containing protein</fullName>
    </recommendedName>
</protein>
<dbReference type="AlphaFoldDB" id="A0AAN7YNC1"/>
<evidence type="ECO:0000256" key="4">
    <source>
        <dbReference type="ARBA" id="ARBA00023136"/>
    </source>
</evidence>
<evidence type="ECO:0000313" key="7">
    <source>
        <dbReference type="EMBL" id="KAK5110632.1"/>
    </source>
</evidence>